<organism evidence="2 3">
    <name type="scientific">Vigna unguiculata</name>
    <name type="common">Cowpea</name>
    <dbReference type="NCBI Taxonomy" id="3917"/>
    <lineage>
        <taxon>Eukaryota</taxon>
        <taxon>Viridiplantae</taxon>
        <taxon>Streptophyta</taxon>
        <taxon>Embryophyta</taxon>
        <taxon>Tracheophyta</taxon>
        <taxon>Spermatophyta</taxon>
        <taxon>Magnoliopsida</taxon>
        <taxon>eudicotyledons</taxon>
        <taxon>Gunneridae</taxon>
        <taxon>Pentapetalae</taxon>
        <taxon>rosids</taxon>
        <taxon>fabids</taxon>
        <taxon>Fabales</taxon>
        <taxon>Fabaceae</taxon>
        <taxon>Papilionoideae</taxon>
        <taxon>50 kb inversion clade</taxon>
        <taxon>NPAAA clade</taxon>
        <taxon>indigoferoid/millettioid clade</taxon>
        <taxon>Phaseoleae</taxon>
        <taxon>Vigna</taxon>
    </lineage>
</organism>
<evidence type="ECO:0000313" key="2">
    <source>
        <dbReference type="EMBL" id="QCD97281.1"/>
    </source>
</evidence>
<sequence>MASGGTFRSPSSAKISELMPSDEDRTARQPWNFKETRPILVGWRLATLKGPPKGPLGSLQLDFA</sequence>
<feature type="compositionally biased region" description="Polar residues" evidence="1">
    <location>
        <begin position="1"/>
        <end position="14"/>
    </location>
</feature>
<accession>A0A4D6MA58</accession>
<reference evidence="2 3" key="1">
    <citation type="submission" date="2019-04" db="EMBL/GenBank/DDBJ databases">
        <title>An improved genome assembly and genetic linkage map for asparagus bean, Vigna unguiculata ssp. sesquipedialis.</title>
        <authorList>
            <person name="Xia Q."/>
            <person name="Zhang R."/>
            <person name="Dong Y."/>
        </authorList>
    </citation>
    <scope>NUCLEOTIDE SEQUENCE [LARGE SCALE GENOMIC DNA]</scope>
    <source>
        <tissue evidence="2">Leaf</tissue>
    </source>
</reference>
<dbReference type="Proteomes" id="UP000501690">
    <property type="component" value="Linkage Group LG6"/>
</dbReference>
<protein>
    <submittedName>
        <fullName evidence="2">Uncharacterized protein</fullName>
    </submittedName>
</protein>
<feature type="region of interest" description="Disordered" evidence="1">
    <location>
        <begin position="1"/>
        <end position="31"/>
    </location>
</feature>
<evidence type="ECO:0000256" key="1">
    <source>
        <dbReference type="SAM" id="MobiDB-lite"/>
    </source>
</evidence>
<keyword evidence="3" id="KW-1185">Reference proteome</keyword>
<gene>
    <name evidence="2" type="ORF">DEO72_LG6g1991</name>
</gene>
<proteinExistence type="predicted"/>
<dbReference type="EMBL" id="CP039350">
    <property type="protein sequence ID" value="QCD97281.1"/>
    <property type="molecule type" value="Genomic_DNA"/>
</dbReference>
<name>A0A4D6MA58_VIGUN</name>
<dbReference type="AlphaFoldDB" id="A0A4D6MA58"/>
<evidence type="ECO:0000313" key="3">
    <source>
        <dbReference type="Proteomes" id="UP000501690"/>
    </source>
</evidence>